<dbReference type="STRING" id="1346286.SAMN05444362_10734"/>
<organism evidence="1 2">
    <name type="scientific">Dysgonomonas macrotermitis</name>
    <dbReference type="NCBI Taxonomy" id="1346286"/>
    <lineage>
        <taxon>Bacteria</taxon>
        <taxon>Pseudomonadati</taxon>
        <taxon>Bacteroidota</taxon>
        <taxon>Bacteroidia</taxon>
        <taxon>Bacteroidales</taxon>
        <taxon>Dysgonomonadaceae</taxon>
        <taxon>Dysgonomonas</taxon>
    </lineage>
</organism>
<evidence type="ECO:0000313" key="2">
    <source>
        <dbReference type="Proteomes" id="UP000184480"/>
    </source>
</evidence>
<name>A0A1M5C567_9BACT</name>
<dbReference type="OrthoDB" id="1098210at2"/>
<reference evidence="2" key="1">
    <citation type="submission" date="2016-11" db="EMBL/GenBank/DDBJ databases">
        <authorList>
            <person name="Varghese N."/>
            <person name="Submissions S."/>
        </authorList>
    </citation>
    <scope>NUCLEOTIDE SEQUENCE [LARGE SCALE GENOMIC DNA]</scope>
    <source>
        <strain evidence="2">DSM 27370</strain>
    </source>
</reference>
<dbReference type="RefSeq" id="WP_062179298.1">
    <property type="nucleotide sequence ID" value="NZ_BBXL01000007.1"/>
</dbReference>
<dbReference type="AlphaFoldDB" id="A0A1M5C567"/>
<protein>
    <submittedName>
        <fullName evidence="1">Uncharacterized protein</fullName>
    </submittedName>
</protein>
<dbReference type="Proteomes" id="UP000184480">
    <property type="component" value="Unassembled WGS sequence"/>
</dbReference>
<proteinExistence type="predicted"/>
<dbReference type="EMBL" id="FQUC01000007">
    <property type="protein sequence ID" value="SHF49851.1"/>
    <property type="molecule type" value="Genomic_DNA"/>
</dbReference>
<gene>
    <name evidence="1" type="ORF">SAMN05444362_10734</name>
</gene>
<accession>A0A1M5C567</accession>
<evidence type="ECO:0000313" key="1">
    <source>
        <dbReference type="EMBL" id="SHF49851.1"/>
    </source>
</evidence>
<sequence>MILLDKTYFQGILNLPNISYNDREGLGSLMQSVGESNLNYFIAKYEPECLSLILGEDLYSAFIDGLYEDPNNEIWINMKDALFRKEGKYGFSPVANYVYFYAMKDSRSKTTPKGEISEASSFSESKDNQFKMINAWNDMCTQVFRFRKNFLLKNWADYKVYANGLDVRICGVFEPINALDI</sequence>
<keyword evidence="2" id="KW-1185">Reference proteome</keyword>